<keyword evidence="1" id="KW-0732">Signal</keyword>
<evidence type="ECO:0000259" key="3">
    <source>
        <dbReference type="Pfam" id="PF00954"/>
    </source>
</evidence>
<dbReference type="EMBL" id="CAKMRJ010005634">
    <property type="protein sequence ID" value="CAH1448386.1"/>
    <property type="molecule type" value="Genomic_DNA"/>
</dbReference>
<dbReference type="AlphaFoldDB" id="A0AAU9PF13"/>
<dbReference type="GO" id="GO:0048544">
    <property type="term" value="P:recognition of pollen"/>
    <property type="evidence" value="ECO:0007669"/>
    <property type="project" value="InterPro"/>
</dbReference>
<sequence length="202" mass="23213">MRLGTSGKDLMTSWKSENDPNPGDFVVGLSKDQPPQAFIWHGSKAYWRGGPWDGGKFIGIPEQETRYPNQMTIMPENSQGGAFLTINNYNSSDIRWLYLRHDGVLQYNYIDDVHNVWDFTWEAPANPCDVYGVCGVFSICTDKKFPICDCLRGFVPWSDDEWRKSNWTRGCVRRNELLCEKNESKSEPDNFQVIKGIKLPDC</sequence>
<proteinExistence type="predicted"/>
<protein>
    <recommendedName>
        <fullName evidence="3">S-locus glycoprotein domain-containing protein</fullName>
    </recommendedName>
</protein>
<evidence type="ECO:0000313" key="4">
    <source>
        <dbReference type="EMBL" id="CAH1448386.1"/>
    </source>
</evidence>
<dbReference type="PANTHER" id="PTHR32444">
    <property type="entry name" value="BULB-TYPE LECTIN DOMAIN-CONTAINING PROTEIN"/>
    <property type="match status" value="1"/>
</dbReference>
<dbReference type="PANTHER" id="PTHR32444:SF118">
    <property type="entry name" value="OS09G0551150 PROTEIN"/>
    <property type="match status" value="1"/>
</dbReference>
<keyword evidence="2" id="KW-1015">Disulfide bond</keyword>
<dbReference type="Proteomes" id="UP001157418">
    <property type="component" value="Unassembled WGS sequence"/>
</dbReference>
<evidence type="ECO:0000256" key="2">
    <source>
        <dbReference type="ARBA" id="ARBA00023157"/>
    </source>
</evidence>
<accession>A0AAU9PF13</accession>
<evidence type="ECO:0000313" key="5">
    <source>
        <dbReference type="Proteomes" id="UP001157418"/>
    </source>
</evidence>
<reference evidence="4 5" key="1">
    <citation type="submission" date="2022-01" db="EMBL/GenBank/DDBJ databases">
        <authorList>
            <person name="Xiong W."/>
            <person name="Schranz E."/>
        </authorList>
    </citation>
    <scope>NUCLEOTIDE SEQUENCE [LARGE SCALE GENOMIC DNA]</scope>
</reference>
<dbReference type="InterPro" id="IPR036426">
    <property type="entry name" value="Bulb-type_lectin_dom_sf"/>
</dbReference>
<evidence type="ECO:0000256" key="1">
    <source>
        <dbReference type="ARBA" id="ARBA00022729"/>
    </source>
</evidence>
<name>A0AAU9PF13_9ASTR</name>
<dbReference type="InterPro" id="IPR000858">
    <property type="entry name" value="S_locus_glycoprot_dom"/>
</dbReference>
<dbReference type="Pfam" id="PF00954">
    <property type="entry name" value="S_locus_glycop"/>
    <property type="match status" value="1"/>
</dbReference>
<organism evidence="4 5">
    <name type="scientific">Lactuca virosa</name>
    <dbReference type="NCBI Taxonomy" id="75947"/>
    <lineage>
        <taxon>Eukaryota</taxon>
        <taxon>Viridiplantae</taxon>
        <taxon>Streptophyta</taxon>
        <taxon>Embryophyta</taxon>
        <taxon>Tracheophyta</taxon>
        <taxon>Spermatophyta</taxon>
        <taxon>Magnoliopsida</taxon>
        <taxon>eudicotyledons</taxon>
        <taxon>Gunneridae</taxon>
        <taxon>Pentapetalae</taxon>
        <taxon>asterids</taxon>
        <taxon>campanulids</taxon>
        <taxon>Asterales</taxon>
        <taxon>Asteraceae</taxon>
        <taxon>Cichorioideae</taxon>
        <taxon>Cichorieae</taxon>
        <taxon>Lactucinae</taxon>
        <taxon>Lactuca</taxon>
    </lineage>
</organism>
<feature type="domain" description="S-locus glycoprotein" evidence="3">
    <location>
        <begin position="47"/>
        <end position="156"/>
    </location>
</feature>
<keyword evidence="5" id="KW-1185">Reference proteome</keyword>
<dbReference type="SUPFAM" id="SSF51110">
    <property type="entry name" value="alpha-D-mannose-specific plant lectins"/>
    <property type="match status" value="1"/>
</dbReference>
<comment type="caution">
    <text evidence="4">The sequence shown here is derived from an EMBL/GenBank/DDBJ whole genome shotgun (WGS) entry which is preliminary data.</text>
</comment>
<gene>
    <name evidence="4" type="ORF">LVIROSA_LOCUS33938</name>
</gene>